<gene>
    <name evidence="1" type="ORF">OE88DRAFT_794894</name>
</gene>
<protein>
    <submittedName>
        <fullName evidence="1">Uncharacterized protein</fullName>
    </submittedName>
</protein>
<name>A0A5C3MPZ2_9AGAM</name>
<keyword evidence="2" id="KW-1185">Reference proteome</keyword>
<organism evidence="1 2">
    <name type="scientific">Heliocybe sulcata</name>
    <dbReference type="NCBI Taxonomy" id="5364"/>
    <lineage>
        <taxon>Eukaryota</taxon>
        <taxon>Fungi</taxon>
        <taxon>Dikarya</taxon>
        <taxon>Basidiomycota</taxon>
        <taxon>Agaricomycotina</taxon>
        <taxon>Agaricomycetes</taxon>
        <taxon>Gloeophyllales</taxon>
        <taxon>Gloeophyllaceae</taxon>
        <taxon>Heliocybe</taxon>
    </lineage>
</organism>
<accession>A0A5C3MPZ2</accession>
<dbReference type="EMBL" id="ML213524">
    <property type="protein sequence ID" value="TFK47354.1"/>
    <property type="molecule type" value="Genomic_DNA"/>
</dbReference>
<reference evidence="1 2" key="1">
    <citation type="journal article" date="2019" name="Nat. Ecol. Evol.">
        <title>Megaphylogeny resolves global patterns of mushroom evolution.</title>
        <authorList>
            <person name="Varga T."/>
            <person name="Krizsan K."/>
            <person name="Foldi C."/>
            <person name="Dima B."/>
            <person name="Sanchez-Garcia M."/>
            <person name="Sanchez-Ramirez S."/>
            <person name="Szollosi G.J."/>
            <person name="Szarkandi J.G."/>
            <person name="Papp V."/>
            <person name="Albert L."/>
            <person name="Andreopoulos W."/>
            <person name="Angelini C."/>
            <person name="Antonin V."/>
            <person name="Barry K.W."/>
            <person name="Bougher N.L."/>
            <person name="Buchanan P."/>
            <person name="Buyck B."/>
            <person name="Bense V."/>
            <person name="Catcheside P."/>
            <person name="Chovatia M."/>
            <person name="Cooper J."/>
            <person name="Damon W."/>
            <person name="Desjardin D."/>
            <person name="Finy P."/>
            <person name="Geml J."/>
            <person name="Haridas S."/>
            <person name="Hughes K."/>
            <person name="Justo A."/>
            <person name="Karasinski D."/>
            <person name="Kautmanova I."/>
            <person name="Kiss B."/>
            <person name="Kocsube S."/>
            <person name="Kotiranta H."/>
            <person name="LaButti K.M."/>
            <person name="Lechner B.E."/>
            <person name="Liimatainen K."/>
            <person name="Lipzen A."/>
            <person name="Lukacs Z."/>
            <person name="Mihaltcheva S."/>
            <person name="Morgado L.N."/>
            <person name="Niskanen T."/>
            <person name="Noordeloos M.E."/>
            <person name="Ohm R.A."/>
            <person name="Ortiz-Santana B."/>
            <person name="Ovrebo C."/>
            <person name="Racz N."/>
            <person name="Riley R."/>
            <person name="Savchenko A."/>
            <person name="Shiryaev A."/>
            <person name="Soop K."/>
            <person name="Spirin V."/>
            <person name="Szebenyi C."/>
            <person name="Tomsovsky M."/>
            <person name="Tulloss R.E."/>
            <person name="Uehling J."/>
            <person name="Grigoriev I.V."/>
            <person name="Vagvolgyi C."/>
            <person name="Papp T."/>
            <person name="Martin F.M."/>
            <person name="Miettinen O."/>
            <person name="Hibbett D.S."/>
            <person name="Nagy L.G."/>
        </authorList>
    </citation>
    <scope>NUCLEOTIDE SEQUENCE [LARGE SCALE GENOMIC DNA]</scope>
    <source>
        <strain evidence="1 2">OMC1185</strain>
    </source>
</reference>
<dbReference type="AlphaFoldDB" id="A0A5C3MPZ2"/>
<sequence length="160" mass="17295">MVRLHTHWPISGLTFTQQYYPAAGQLPAALSSVHQHSLTTNVLFQVHQDLNHRVTPSHRMITPPFQFVESRTNGDAAPRPTAPEALEAVYARPCPPSSASLSSLPLATRSSYLTSELAATPVPHRAGAKHWRGQSAARLSYILISSGHAQAGRLSQTATA</sequence>
<evidence type="ECO:0000313" key="2">
    <source>
        <dbReference type="Proteomes" id="UP000305948"/>
    </source>
</evidence>
<dbReference type="Proteomes" id="UP000305948">
    <property type="component" value="Unassembled WGS sequence"/>
</dbReference>
<evidence type="ECO:0000313" key="1">
    <source>
        <dbReference type="EMBL" id="TFK47354.1"/>
    </source>
</evidence>
<proteinExistence type="predicted"/>